<keyword evidence="3" id="KW-0862">Zinc</keyword>
<dbReference type="InterPro" id="IPR043136">
    <property type="entry name" value="B30.2/SPRY_sf"/>
</dbReference>
<dbReference type="InterPro" id="IPR051051">
    <property type="entry name" value="E3_ubiq-ligase_TRIM/RNF"/>
</dbReference>
<evidence type="ECO:0000313" key="6">
    <source>
        <dbReference type="Proteomes" id="UP000694523"/>
    </source>
</evidence>
<accession>A0A8C6WX74</accession>
<dbReference type="Proteomes" id="UP000694523">
    <property type="component" value="Unplaced"/>
</dbReference>
<dbReference type="InterPro" id="IPR003879">
    <property type="entry name" value="Butyrophylin_SPRY"/>
</dbReference>
<evidence type="ECO:0000256" key="1">
    <source>
        <dbReference type="ARBA" id="ARBA00022723"/>
    </source>
</evidence>
<dbReference type="InterPro" id="IPR013320">
    <property type="entry name" value="ConA-like_dom_sf"/>
</dbReference>
<evidence type="ECO:0000313" key="5">
    <source>
        <dbReference type="Ensembl" id="ENSNMLP00000038200.1"/>
    </source>
</evidence>
<keyword evidence="6" id="KW-1185">Reference proteome</keyword>
<feature type="domain" description="B30.2/SPRY" evidence="4">
    <location>
        <begin position="7"/>
        <end position="208"/>
    </location>
</feature>
<dbReference type="PANTHER" id="PTHR25465:SF5">
    <property type="entry name" value="E3 UBIQUITIN_ISG15 LIGASE TRIM25-RELATED"/>
    <property type="match status" value="1"/>
</dbReference>
<evidence type="ECO:0000259" key="4">
    <source>
        <dbReference type="PROSITE" id="PS50188"/>
    </source>
</evidence>
<dbReference type="Ensembl" id="ENSNMLT00000042528.1">
    <property type="protein sequence ID" value="ENSNMLP00000038200.1"/>
    <property type="gene ID" value="ENSNMLG00000023587.1"/>
</dbReference>
<dbReference type="PRINTS" id="PR01407">
    <property type="entry name" value="BUTYPHLNCDUF"/>
</dbReference>
<dbReference type="GO" id="GO:0005737">
    <property type="term" value="C:cytoplasm"/>
    <property type="evidence" value="ECO:0007669"/>
    <property type="project" value="UniProtKB-ARBA"/>
</dbReference>
<protein>
    <recommendedName>
        <fullName evidence="4">B30.2/SPRY domain-containing protein</fullName>
    </recommendedName>
</protein>
<dbReference type="Gene3D" id="2.60.120.920">
    <property type="match status" value="1"/>
</dbReference>
<dbReference type="Pfam" id="PF00622">
    <property type="entry name" value="SPRY"/>
    <property type="match status" value="1"/>
</dbReference>
<dbReference type="SMART" id="SM00449">
    <property type="entry name" value="SPRY"/>
    <property type="match status" value="1"/>
</dbReference>
<reference evidence="5" key="1">
    <citation type="submission" date="2025-08" db="UniProtKB">
        <authorList>
            <consortium name="Ensembl"/>
        </authorList>
    </citation>
    <scope>IDENTIFICATION</scope>
</reference>
<dbReference type="InterPro" id="IPR001870">
    <property type="entry name" value="B30.2/SPRY"/>
</dbReference>
<dbReference type="GO" id="GO:0008270">
    <property type="term" value="F:zinc ion binding"/>
    <property type="evidence" value="ECO:0007669"/>
    <property type="project" value="UniProtKB-KW"/>
</dbReference>
<name>A0A8C6WX74_9GOBI</name>
<dbReference type="SUPFAM" id="SSF49899">
    <property type="entry name" value="Concanavalin A-like lectins/glucanases"/>
    <property type="match status" value="1"/>
</dbReference>
<dbReference type="InterPro" id="IPR003877">
    <property type="entry name" value="SPRY_dom"/>
</dbReference>
<evidence type="ECO:0000256" key="2">
    <source>
        <dbReference type="ARBA" id="ARBA00022771"/>
    </source>
</evidence>
<keyword evidence="2" id="KW-0863">Zinc-finger</keyword>
<dbReference type="InterPro" id="IPR006574">
    <property type="entry name" value="PRY"/>
</dbReference>
<organism evidence="5 6">
    <name type="scientific">Neogobius melanostomus</name>
    <name type="common">round goby</name>
    <dbReference type="NCBI Taxonomy" id="47308"/>
    <lineage>
        <taxon>Eukaryota</taxon>
        <taxon>Metazoa</taxon>
        <taxon>Chordata</taxon>
        <taxon>Craniata</taxon>
        <taxon>Vertebrata</taxon>
        <taxon>Euteleostomi</taxon>
        <taxon>Actinopterygii</taxon>
        <taxon>Neopterygii</taxon>
        <taxon>Teleostei</taxon>
        <taxon>Neoteleostei</taxon>
        <taxon>Acanthomorphata</taxon>
        <taxon>Gobiaria</taxon>
        <taxon>Gobiiformes</taxon>
        <taxon>Gobioidei</taxon>
        <taxon>Gobiidae</taxon>
        <taxon>Benthophilinae</taxon>
        <taxon>Neogobiini</taxon>
        <taxon>Neogobius</taxon>
    </lineage>
</organism>
<dbReference type="Pfam" id="PF13765">
    <property type="entry name" value="PRY"/>
    <property type="match status" value="1"/>
</dbReference>
<reference evidence="5" key="2">
    <citation type="submission" date="2025-09" db="UniProtKB">
        <authorList>
            <consortium name="Ensembl"/>
        </authorList>
    </citation>
    <scope>IDENTIFICATION</scope>
</reference>
<dbReference type="AlphaFoldDB" id="A0A8C6WX74"/>
<dbReference type="SMART" id="SM00589">
    <property type="entry name" value="PRY"/>
    <property type="match status" value="1"/>
</dbReference>
<sequence>MALFVFARTYYSLLYEEKQTGNNSCEFSLDPNTAQKNLLLSEDKLTVTGESEEQQYPDHKDRFMDQPQVLSSTGLTGRCYWEVQWTGRWRGVDIAVSYKIIRQRGDREECEFGHNDQSWRLRIVGGGYFVCHNKRQTYLSSTSVSGSGRVGVFLDSEAGALSFYEVGSGGKLFHIYTFTSSFTEPLFPGFGLWYEYSALTWMEESLEIPGSLVNE</sequence>
<evidence type="ECO:0000256" key="3">
    <source>
        <dbReference type="ARBA" id="ARBA00022833"/>
    </source>
</evidence>
<dbReference type="PROSITE" id="PS50188">
    <property type="entry name" value="B302_SPRY"/>
    <property type="match status" value="1"/>
</dbReference>
<dbReference type="PANTHER" id="PTHR25465">
    <property type="entry name" value="B-BOX DOMAIN CONTAINING"/>
    <property type="match status" value="1"/>
</dbReference>
<keyword evidence="1" id="KW-0479">Metal-binding</keyword>
<proteinExistence type="predicted"/>